<evidence type="ECO:0000313" key="1">
    <source>
        <dbReference type="EMBL" id="MET3870028.1"/>
    </source>
</evidence>
<name>A0ABV2NU31_9HYPH</name>
<organism evidence="1 2">
    <name type="scientific">Methylobacterium radiotolerans</name>
    <dbReference type="NCBI Taxonomy" id="31998"/>
    <lineage>
        <taxon>Bacteria</taxon>
        <taxon>Pseudomonadati</taxon>
        <taxon>Pseudomonadota</taxon>
        <taxon>Alphaproteobacteria</taxon>
        <taxon>Hyphomicrobiales</taxon>
        <taxon>Methylobacteriaceae</taxon>
        <taxon>Methylobacterium</taxon>
    </lineage>
</organism>
<evidence type="ECO:0000313" key="2">
    <source>
        <dbReference type="Proteomes" id="UP001549119"/>
    </source>
</evidence>
<protein>
    <submittedName>
        <fullName evidence="1">Uncharacterized protein</fullName>
    </submittedName>
</protein>
<accession>A0ABV2NU31</accession>
<dbReference type="RefSeq" id="WP_209651143.1">
    <property type="nucleotide sequence ID" value="NZ_JBEPNW010000008.1"/>
</dbReference>
<sequence>MSETGTVDFKDEEGGTFASVTVGIIQLDATNKLELWPGFYFTLPDPDAKPGTTVQLYGPHETREAALEAAGTLILDLADARAQAVVEGIAA</sequence>
<reference evidence="1 2" key="1">
    <citation type="submission" date="2024-06" db="EMBL/GenBank/DDBJ databases">
        <title>Genomics of switchgrass bacterial isolates.</title>
        <authorList>
            <person name="Shade A."/>
        </authorList>
    </citation>
    <scope>NUCLEOTIDE SEQUENCE [LARGE SCALE GENOMIC DNA]</scope>
    <source>
        <strain evidence="1 2">PvP084</strain>
    </source>
</reference>
<keyword evidence="2" id="KW-1185">Reference proteome</keyword>
<proteinExistence type="predicted"/>
<dbReference type="Proteomes" id="UP001549119">
    <property type="component" value="Unassembled WGS sequence"/>
</dbReference>
<gene>
    <name evidence="1" type="ORF">ABIC20_007413</name>
</gene>
<comment type="caution">
    <text evidence="1">The sequence shown here is derived from an EMBL/GenBank/DDBJ whole genome shotgun (WGS) entry which is preliminary data.</text>
</comment>
<dbReference type="EMBL" id="JBEPNW010000008">
    <property type="protein sequence ID" value="MET3870028.1"/>
    <property type="molecule type" value="Genomic_DNA"/>
</dbReference>